<dbReference type="InParanoid" id="A0A0D2A2U9"/>
<dbReference type="GO" id="GO:0000214">
    <property type="term" value="C:tRNA-intron endonuclease complex"/>
    <property type="evidence" value="ECO:0007669"/>
    <property type="project" value="InterPro"/>
</dbReference>
<dbReference type="GO" id="GO:0000213">
    <property type="term" value="F:tRNA-intron lyase activity"/>
    <property type="evidence" value="ECO:0007669"/>
    <property type="project" value="TreeGrafter"/>
</dbReference>
<dbReference type="GO" id="GO:0000379">
    <property type="term" value="P:tRNA-type intron splice site recognition and cleavage"/>
    <property type="evidence" value="ECO:0007669"/>
    <property type="project" value="InterPro"/>
</dbReference>
<dbReference type="VEuPathDB" id="FungiDB:PV09_07364"/>
<dbReference type="Gene3D" id="3.40.1350.10">
    <property type="match status" value="1"/>
</dbReference>
<evidence type="ECO:0000256" key="1">
    <source>
        <dbReference type="ARBA" id="ARBA00006091"/>
    </source>
</evidence>
<dbReference type="FunCoup" id="A0A0D2A2U9">
    <property type="interactions" value="78"/>
</dbReference>
<dbReference type="InterPro" id="IPR036167">
    <property type="entry name" value="tRNA_intron_Endo_cat-like_sf"/>
</dbReference>
<gene>
    <name evidence="4" type="ORF">PV09_07364</name>
</gene>
<feature type="domain" description="tRNA-splicing endonuclease subunit Sen15" evidence="3">
    <location>
        <begin position="36"/>
        <end position="183"/>
    </location>
</feature>
<reference evidence="4 5" key="1">
    <citation type="submission" date="2015-01" db="EMBL/GenBank/DDBJ databases">
        <title>The Genome Sequence of Ochroconis gallopava CBS43764.</title>
        <authorList>
            <consortium name="The Broad Institute Genomics Platform"/>
            <person name="Cuomo C."/>
            <person name="de Hoog S."/>
            <person name="Gorbushina A."/>
            <person name="Stielow B."/>
            <person name="Teixiera M."/>
            <person name="Abouelleil A."/>
            <person name="Chapman S.B."/>
            <person name="Priest M."/>
            <person name="Young S.K."/>
            <person name="Wortman J."/>
            <person name="Nusbaum C."/>
            <person name="Birren B."/>
        </authorList>
    </citation>
    <scope>NUCLEOTIDE SEQUENCE [LARGE SCALE GENOMIC DNA]</scope>
    <source>
        <strain evidence="4 5">CBS 43764</strain>
    </source>
</reference>
<keyword evidence="5" id="KW-1185">Reference proteome</keyword>
<evidence type="ECO:0000313" key="4">
    <source>
        <dbReference type="EMBL" id="KIW01073.1"/>
    </source>
</evidence>
<proteinExistence type="inferred from homology"/>
<dbReference type="GO" id="GO:0003676">
    <property type="term" value="F:nucleic acid binding"/>
    <property type="evidence" value="ECO:0007669"/>
    <property type="project" value="InterPro"/>
</dbReference>
<dbReference type="PANTHER" id="PTHR28518">
    <property type="entry name" value="TRNA-SPLICING ENDONUCLEASE SUBUNIT SEN15"/>
    <property type="match status" value="1"/>
</dbReference>
<keyword evidence="2" id="KW-0819">tRNA processing</keyword>
<dbReference type="PANTHER" id="PTHR28518:SF1">
    <property type="entry name" value="TRNA-SPLICING ENDONUCLEASE SUBUNIT SEN15"/>
    <property type="match status" value="1"/>
</dbReference>
<evidence type="ECO:0000256" key="2">
    <source>
        <dbReference type="ARBA" id="ARBA00022694"/>
    </source>
</evidence>
<dbReference type="EMBL" id="KN847557">
    <property type="protein sequence ID" value="KIW01073.1"/>
    <property type="molecule type" value="Genomic_DNA"/>
</dbReference>
<organism evidence="4 5">
    <name type="scientific">Verruconis gallopava</name>
    <dbReference type="NCBI Taxonomy" id="253628"/>
    <lineage>
        <taxon>Eukaryota</taxon>
        <taxon>Fungi</taxon>
        <taxon>Dikarya</taxon>
        <taxon>Ascomycota</taxon>
        <taxon>Pezizomycotina</taxon>
        <taxon>Dothideomycetes</taxon>
        <taxon>Pleosporomycetidae</taxon>
        <taxon>Venturiales</taxon>
        <taxon>Sympoventuriaceae</taxon>
        <taxon>Verruconis</taxon>
    </lineage>
</organism>
<protein>
    <recommendedName>
        <fullName evidence="3">tRNA-splicing endonuclease subunit Sen15 domain-containing protein</fullName>
    </recommendedName>
</protein>
<dbReference type="Pfam" id="PF09631">
    <property type="entry name" value="Sen15"/>
    <property type="match status" value="1"/>
</dbReference>
<dbReference type="SUPFAM" id="SSF53032">
    <property type="entry name" value="tRNA-intron endonuclease catalytic domain-like"/>
    <property type="match status" value="1"/>
</dbReference>
<dbReference type="InterPro" id="IPR018593">
    <property type="entry name" value="tRNA-endonuc_su_Sen15"/>
</dbReference>
<dbReference type="InterPro" id="IPR011856">
    <property type="entry name" value="tRNA_endonuc-like_dom_sf"/>
</dbReference>
<accession>A0A0D2A2U9</accession>
<evidence type="ECO:0000313" key="5">
    <source>
        <dbReference type="Proteomes" id="UP000053259"/>
    </source>
</evidence>
<evidence type="ECO:0000259" key="3">
    <source>
        <dbReference type="Pfam" id="PF09631"/>
    </source>
</evidence>
<dbReference type="AlphaFoldDB" id="A0A0D2A2U9"/>
<sequence length="183" mass="21037">MLEATNSQLSALETYLQDQSSENSKHSDHLSLLALQVMHNLQYQHRWTGLEIHTKAPISGVPFPRPIISGLPPNRLYVHPDEQAQILKDELERRDQRSDLRSEAGDEVSALEAPQKEWVLPSHTREKWSLKRFAEVFDAMDAKPVDHHKAWDVCKRLVLATVQDDSTVVYYFMSDGIVKPRQN</sequence>
<name>A0A0D2A2U9_9PEZI</name>
<dbReference type="InterPro" id="IPR042777">
    <property type="entry name" value="Sen15_fungi"/>
</dbReference>
<dbReference type="HOGENOM" id="CLU_083361_1_0_1"/>
<dbReference type="GeneID" id="27315337"/>
<dbReference type="OrthoDB" id="10002170at2759"/>
<comment type="similarity">
    <text evidence="1">Belongs to the SEN15 family.</text>
</comment>
<dbReference type="STRING" id="253628.A0A0D2A2U9"/>
<dbReference type="RefSeq" id="XP_016210942.1">
    <property type="nucleotide sequence ID" value="XM_016361122.1"/>
</dbReference>
<dbReference type="FunFam" id="3.40.1350.10:FF:000012">
    <property type="entry name" value="Probable tRNA-splicing endonuclease subunit sen-15"/>
    <property type="match status" value="1"/>
</dbReference>
<dbReference type="Proteomes" id="UP000053259">
    <property type="component" value="Unassembled WGS sequence"/>
</dbReference>